<name>A0ABX2TA42_9PROT</name>
<evidence type="ECO:0000256" key="5">
    <source>
        <dbReference type="SAM" id="SignalP"/>
    </source>
</evidence>
<feature type="domain" description="Leucine-binding protein" evidence="6">
    <location>
        <begin position="35"/>
        <end position="394"/>
    </location>
</feature>
<keyword evidence="8" id="KW-1185">Reference proteome</keyword>
<organism evidence="7 8">
    <name type="scientific">Azospirillum oleiclasticum</name>
    <dbReference type="NCBI Taxonomy" id="2735135"/>
    <lineage>
        <taxon>Bacteria</taxon>
        <taxon>Pseudomonadati</taxon>
        <taxon>Pseudomonadota</taxon>
        <taxon>Alphaproteobacteria</taxon>
        <taxon>Rhodospirillales</taxon>
        <taxon>Azospirillaceae</taxon>
        <taxon>Azospirillum</taxon>
    </lineage>
</organism>
<gene>
    <name evidence="7" type="ORF">HND93_15090</name>
</gene>
<evidence type="ECO:0000313" key="7">
    <source>
        <dbReference type="EMBL" id="NYZ21039.1"/>
    </source>
</evidence>
<evidence type="ECO:0000256" key="3">
    <source>
        <dbReference type="ARBA" id="ARBA00022729"/>
    </source>
</evidence>
<comment type="caution">
    <text evidence="7">The sequence shown here is derived from an EMBL/GenBank/DDBJ whole genome shotgun (WGS) entry which is preliminary data.</text>
</comment>
<dbReference type="PANTHER" id="PTHR30483">
    <property type="entry name" value="LEUCINE-SPECIFIC-BINDING PROTEIN"/>
    <property type="match status" value="1"/>
</dbReference>
<dbReference type="InterPro" id="IPR028082">
    <property type="entry name" value="Peripla_BP_I"/>
</dbReference>
<evidence type="ECO:0000256" key="2">
    <source>
        <dbReference type="ARBA" id="ARBA00022448"/>
    </source>
</evidence>
<dbReference type="Pfam" id="PF13458">
    <property type="entry name" value="Peripla_BP_6"/>
    <property type="match status" value="1"/>
</dbReference>
<dbReference type="InterPro" id="IPR000709">
    <property type="entry name" value="Leu_Ile_Val-bd"/>
</dbReference>
<dbReference type="RefSeq" id="WP_180282813.1">
    <property type="nucleotide sequence ID" value="NZ_JABFDB010000010.1"/>
</dbReference>
<sequence length="414" mass="44247">MGPRKTGLGLSGLLLAGTIAMGLTAPPVLAQQPAEVKVGLLVPMSGIYARPGQVMRMGAEMAVDHINAQGGIKALGGAKLKLVAIDSGDSTEKAKNAAQRMVAEEKDMVAASAAYLSSFTLAVTEVTERVNLPVLTLSYSDLITERGFKYVFQTSATAASQAEQSLPEIVKLAEKASGKRPKSVAIITDNTAASVSSVKPMKERLLKELGIELVVDETFTPPLADATPLVQRVRSARPDLLFFLPTVISDAKLVLEKMNEFGLGQGRVPTISFGIAIAEPDLLKTMSPALLDGVMTVVANWGSKGHEALMAELKSRYNEPWMTQNAISTYGDMWIIKEALEKAGKADREAVAQTLRAMDMTGGPTAYFPGGRMQFDGKGRRVGAGLTIVQWQKGTPVTVYPSELALSEPFWPKK</sequence>
<dbReference type="PANTHER" id="PTHR30483:SF37">
    <property type="entry name" value="ABC TRANSPORTER SUBSTRATE-BINDING PROTEIN"/>
    <property type="match status" value="1"/>
</dbReference>
<dbReference type="InterPro" id="IPR028081">
    <property type="entry name" value="Leu-bd"/>
</dbReference>
<evidence type="ECO:0000256" key="4">
    <source>
        <dbReference type="ARBA" id="ARBA00022970"/>
    </source>
</evidence>
<protein>
    <submittedName>
        <fullName evidence="7">ABC transporter substrate-binding protein</fullName>
    </submittedName>
</protein>
<dbReference type="PRINTS" id="PR00337">
    <property type="entry name" value="LEUILEVALBP"/>
</dbReference>
<proteinExistence type="inferred from homology"/>
<feature type="chain" id="PRO_5047426331" evidence="5">
    <location>
        <begin position="31"/>
        <end position="414"/>
    </location>
</feature>
<comment type="similarity">
    <text evidence="1">Belongs to the leucine-binding protein family.</text>
</comment>
<dbReference type="Gene3D" id="3.40.50.2300">
    <property type="match status" value="2"/>
</dbReference>
<dbReference type="Proteomes" id="UP000584642">
    <property type="component" value="Unassembled WGS sequence"/>
</dbReference>
<keyword evidence="3 5" id="KW-0732">Signal</keyword>
<reference evidence="7 8" key="1">
    <citation type="submission" date="2020-05" db="EMBL/GenBank/DDBJ databases">
        <title>Azospirillum oleiclasticum sp. nov, a nitrogen-fixing and heavy crude oil-emulsifying bacterium isolated from the crude oil of Yumen Oilfield.</title>
        <authorList>
            <person name="Wu D."/>
            <person name="Cai M."/>
            <person name="Zhang X."/>
        </authorList>
    </citation>
    <scope>NUCLEOTIDE SEQUENCE [LARGE SCALE GENOMIC DNA]</scope>
    <source>
        <strain evidence="7 8">ROY-1-1-2</strain>
    </source>
</reference>
<feature type="signal peptide" evidence="5">
    <location>
        <begin position="1"/>
        <end position="30"/>
    </location>
</feature>
<keyword evidence="2" id="KW-0813">Transport</keyword>
<accession>A0ABX2TA42</accession>
<keyword evidence="4" id="KW-0029">Amino-acid transport</keyword>
<dbReference type="EMBL" id="JABFDB010000010">
    <property type="protein sequence ID" value="NYZ21039.1"/>
    <property type="molecule type" value="Genomic_DNA"/>
</dbReference>
<evidence type="ECO:0000256" key="1">
    <source>
        <dbReference type="ARBA" id="ARBA00010062"/>
    </source>
</evidence>
<evidence type="ECO:0000313" key="8">
    <source>
        <dbReference type="Proteomes" id="UP000584642"/>
    </source>
</evidence>
<dbReference type="SUPFAM" id="SSF53822">
    <property type="entry name" value="Periplasmic binding protein-like I"/>
    <property type="match status" value="1"/>
</dbReference>
<dbReference type="InterPro" id="IPR051010">
    <property type="entry name" value="BCAA_transport"/>
</dbReference>
<evidence type="ECO:0000259" key="6">
    <source>
        <dbReference type="Pfam" id="PF13458"/>
    </source>
</evidence>
<dbReference type="CDD" id="cd06340">
    <property type="entry name" value="PBP1_ABC_ligand_binding-like"/>
    <property type="match status" value="1"/>
</dbReference>